<dbReference type="EMBL" id="JACEON010000011">
    <property type="protein sequence ID" value="MBA4612459.1"/>
    <property type="molecule type" value="Genomic_DNA"/>
</dbReference>
<reference evidence="2 3" key="1">
    <citation type="submission" date="2020-07" db="EMBL/GenBank/DDBJ databases">
        <authorList>
            <person name="Li M."/>
        </authorList>
    </citation>
    <scope>NUCLEOTIDE SEQUENCE [LARGE SCALE GENOMIC DNA]</scope>
    <source>
        <strain evidence="2 3">DSM 23284</strain>
    </source>
</reference>
<dbReference type="InterPro" id="IPR038732">
    <property type="entry name" value="HpyO/CreE_NAD-binding"/>
</dbReference>
<sequence length="627" mass="69264">MDPVNICLIGGGPRALVTLNALRRHILEFDDPDVQFVIAIVDPNTHGSGCHDPNQPYHLYTNTLASQLTAFYPAPAGEEAANWLTGPSFTEWARLAGIENMSGQFDQSLDGAPLRLVSELDYLPRSLLGQYLAWAFRRLCASFPARVTIRPYHAMALDVEQDGDARFTVQLSNGGSLTADYVFISTGHSTNQPSPFAQVLDSFADAGARHNPDLMFLPQCYPTTRLERISPDARVAIQGLGLTAWDAIAELTEGRGGRYENQGGKVVYRPSGSEPSITLFSRKGLPFAARGINQKGLTGRHRARFFTPQAVEAIRAEKLARTGNRQLDFETEILPLLWREMAFAYRQTQLGRPIETRDFAPTAEEMAALQREFEPFGGHVFGSLDEFRNAFLHHVRDDLTEAEKGNLGSSIKSATDVIRDCRAAICAAVEYRGLTPDSERWFRQELVPTMNRISFGPPLFRNHQLLALFHAGVVDLAAGPANKVKLDKTHWRYVIETDFVRSPSRVEADVLIIARLDPFIPETDANPLTAALLRNGLVRPLQNGSFRPGGYDVTPDFQPVGRNGSPTRNIWIMGYPTEGATFYTHAIPRAGLASPQYAAANTCVSQMFADLAAYRPARPAPLVQMTP</sequence>
<protein>
    <submittedName>
        <fullName evidence="2">FAD/NAD(P)-binding protein</fullName>
    </submittedName>
</protein>
<dbReference type="AlphaFoldDB" id="A0A838XMF2"/>
<dbReference type="Gene3D" id="3.50.50.60">
    <property type="entry name" value="FAD/NAD(P)-binding domain"/>
    <property type="match status" value="1"/>
</dbReference>
<dbReference type="RefSeq" id="WP_181760662.1">
    <property type="nucleotide sequence ID" value="NZ_BMCR01000010.1"/>
</dbReference>
<dbReference type="PANTHER" id="PTHR40254:SF1">
    <property type="entry name" value="BLR0577 PROTEIN"/>
    <property type="match status" value="1"/>
</dbReference>
<gene>
    <name evidence="2" type="ORF">H1W37_12395</name>
</gene>
<dbReference type="Proteomes" id="UP000559404">
    <property type="component" value="Unassembled WGS sequence"/>
</dbReference>
<evidence type="ECO:0000259" key="1">
    <source>
        <dbReference type="Pfam" id="PF13454"/>
    </source>
</evidence>
<dbReference type="InterPro" id="IPR036188">
    <property type="entry name" value="FAD/NAD-bd_sf"/>
</dbReference>
<reference evidence="2 3" key="2">
    <citation type="submission" date="2020-08" db="EMBL/GenBank/DDBJ databases">
        <title>Stappia taiwanensis sp. nov., isolated from a coastal thermal spring.</title>
        <authorList>
            <person name="Kampfer P."/>
        </authorList>
    </citation>
    <scope>NUCLEOTIDE SEQUENCE [LARGE SCALE GENOMIC DNA]</scope>
    <source>
        <strain evidence="2 3">DSM 23284</strain>
    </source>
</reference>
<evidence type="ECO:0000313" key="3">
    <source>
        <dbReference type="Proteomes" id="UP000559404"/>
    </source>
</evidence>
<feature type="domain" description="FAD-dependent urate hydroxylase HpyO/Asp monooxygenase CreE-like FAD/NAD(P)-binding" evidence="1">
    <location>
        <begin position="8"/>
        <end position="188"/>
    </location>
</feature>
<dbReference type="InterPro" id="IPR052189">
    <property type="entry name" value="L-asp_N-monooxygenase_NS-form"/>
</dbReference>
<name>A0A838XMF2_9HYPH</name>
<evidence type="ECO:0000313" key="2">
    <source>
        <dbReference type="EMBL" id="MBA4612459.1"/>
    </source>
</evidence>
<accession>A0A838XMF2</accession>
<organism evidence="2 3">
    <name type="scientific">Stappia taiwanensis</name>
    <dbReference type="NCBI Taxonomy" id="992267"/>
    <lineage>
        <taxon>Bacteria</taxon>
        <taxon>Pseudomonadati</taxon>
        <taxon>Pseudomonadota</taxon>
        <taxon>Alphaproteobacteria</taxon>
        <taxon>Hyphomicrobiales</taxon>
        <taxon>Stappiaceae</taxon>
        <taxon>Stappia</taxon>
    </lineage>
</organism>
<dbReference type="Pfam" id="PF13454">
    <property type="entry name" value="NAD_binding_9"/>
    <property type="match status" value="1"/>
</dbReference>
<dbReference type="PANTHER" id="PTHR40254">
    <property type="entry name" value="BLR0577 PROTEIN"/>
    <property type="match status" value="1"/>
</dbReference>
<proteinExistence type="predicted"/>
<dbReference type="SUPFAM" id="SSF51905">
    <property type="entry name" value="FAD/NAD(P)-binding domain"/>
    <property type="match status" value="1"/>
</dbReference>
<keyword evidence="3" id="KW-1185">Reference proteome</keyword>
<comment type="caution">
    <text evidence="2">The sequence shown here is derived from an EMBL/GenBank/DDBJ whole genome shotgun (WGS) entry which is preliminary data.</text>
</comment>